<proteinExistence type="predicted"/>
<protein>
    <submittedName>
        <fullName evidence="1">Uncharacterized protein</fullName>
    </submittedName>
</protein>
<evidence type="ECO:0000313" key="1">
    <source>
        <dbReference type="EMBL" id="KAF8480757.1"/>
    </source>
</evidence>
<name>A0A9P5T9C3_9AGAM</name>
<evidence type="ECO:0000313" key="2">
    <source>
        <dbReference type="Proteomes" id="UP000759537"/>
    </source>
</evidence>
<keyword evidence="2" id="KW-1185">Reference proteome</keyword>
<accession>A0A9P5T9C3</accession>
<reference evidence="1" key="2">
    <citation type="journal article" date="2020" name="Nat. Commun.">
        <title>Large-scale genome sequencing of mycorrhizal fungi provides insights into the early evolution of symbiotic traits.</title>
        <authorList>
            <person name="Miyauchi S."/>
            <person name="Kiss E."/>
            <person name="Kuo A."/>
            <person name="Drula E."/>
            <person name="Kohler A."/>
            <person name="Sanchez-Garcia M."/>
            <person name="Morin E."/>
            <person name="Andreopoulos B."/>
            <person name="Barry K.W."/>
            <person name="Bonito G."/>
            <person name="Buee M."/>
            <person name="Carver A."/>
            <person name="Chen C."/>
            <person name="Cichocki N."/>
            <person name="Clum A."/>
            <person name="Culley D."/>
            <person name="Crous P.W."/>
            <person name="Fauchery L."/>
            <person name="Girlanda M."/>
            <person name="Hayes R.D."/>
            <person name="Keri Z."/>
            <person name="LaButti K."/>
            <person name="Lipzen A."/>
            <person name="Lombard V."/>
            <person name="Magnuson J."/>
            <person name="Maillard F."/>
            <person name="Murat C."/>
            <person name="Nolan M."/>
            <person name="Ohm R.A."/>
            <person name="Pangilinan J."/>
            <person name="Pereira M.F."/>
            <person name="Perotto S."/>
            <person name="Peter M."/>
            <person name="Pfister S."/>
            <person name="Riley R."/>
            <person name="Sitrit Y."/>
            <person name="Stielow J.B."/>
            <person name="Szollosi G."/>
            <person name="Zifcakova L."/>
            <person name="Stursova M."/>
            <person name="Spatafora J.W."/>
            <person name="Tedersoo L."/>
            <person name="Vaario L.M."/>
            <person name="Yamada A."/>
            <person name="Yan M."/>
            <person name="Wang P."/>
            <person name="Xu J."/>
            <person name="Bruns T."/>
            <person name="Baldrian P."/>
            <person name="Vilgalys R."/>
            <person name="Dunand C."/>
            <person name="Henrissat B."/>
            <person name="Grigoriev I.V."/>
            <person name="Hibbett D."/>
            <person name="Nagy L.G."/>
            <person name="Martin F.M."/>
        </authorList>
    </citation>
    <scope>NUCLEOTIDE SEQUENCE</scope>
    <source>
        <strain evidence="1">Prilba</strain>
    </source>
</reference>
<gene>
    <name evidence="1" type="ORF">DFH94DRAFT_691844</name>
</gene>
<sequence length="137" mass="14996">MSTHRTRRELQEKLNTVSLATSLSSMWHLGAPHHTSSWHLGLHATALFKFDTHSQLLKTPLSLTGPSGLLPALSLMLSHHTTKAHQHAPHHVSAMHTFAQQVVKTDLNGDGDNLCLPMPTPLRLPLLDLALNAPAHV</sequence>
<dbReference type="AlphaFoldDB" id="A0A9P5T9C3"/>
<dbReference type="EMBL" id="WHVB01000007">
    <property type="protein sequence ID" value="KAF8480757.1"/>
    <property type="molecule type" value="Genomic_DNA"/>
</dbReference>
<comment type="caution">
    <text evidence="1">The sequence shown here is derived from an EMBL/GenBank/DDBJ whole genome shotgun (WGS) entry which is preliminary data.</text>
</comment>
<reference evidence="1" key="1">
    <citation type="submission" date="2019-10" db="EMBL/GenBank/DDBJ databases">
        <authorList>
            <consortium name="DOE Joint Genome Institute"/>
            <person name="Kuo A."/>
            <person name="Miyauchi S."/>
            <person name="Kiss E."/>
            <person name="Drula E."/>
            <person name="Kohler A."/>
            <person name="Sanchez-Garcia M."/>
            <person name="Andreopoulos B."/>
            <person name="Barry K.W."/>
            <person name="Bonito G."/>
            <person name="Buee M."/>
            <person name="Carver A."/>
            <person name="Chen C."/>
            <person name="Cichocki N."/>
            <person name="Clum A."/>
            <person name="Culley D."/>
            <person name="Crous P.W."/>
            <person name="Fauchery L."/>
            <person name="Girlanda M."/>
            <person name="Hayes R."/>
            <person name="Keri Z."/>
            <person name="LaButti K."/>
            <person name="Lipzen A."/>
            <person name="Lombard V."/>
            <person name="Magnuson J."/>
            <person name="Maillard F."/>
            <person name="Morin E."/>
            <person name="Murat C."/>
            <person name="Nolan M."/>
            <person name="Ohm R."/>
            <person name="Pangilinan J."/>
            <person name="Pereira M."/>
            <person name="Perotto S."/>
            <person name="Peter M."/>
            <person name="Riley R."/>
            <person name="Sitrit Y."/>
            <person name="Stielow B."/>
            <person name="Szollosi G."/>
            <person name="Zifcakova L."/>
            <person name="Stursova M."/>
            <person name="Spatafora J.W."/>
            <person name="Tedersoo L."/>
            <person name="Vaario L.-M."/>
            <person name="Yamada A."/>
            <person name="Yan M."/>
            <person name="Wang P."/>
            <person name="Xu J."/>
            <person name="Bruns T."/>
            <person name="Baldrian P."/>
            <person name="Vilgalys R."/>
            <person name="Henrissat B."/>
            <person name="Grigoriev I.V."/>
            <person name="Hibbett D."/>
            <person name="Nagy L.G."/>
            <person name="Martin F.M."/>
        </authorList>
    </citation>
    <scope>NUCLEOTIDE SEQUENCE</scope>
    <source>
        <strain evidence="1">Prilba</strain>
    </source>
</reference>
<organism evidence="1 2">
    <name type="scientific">Russula ochroleuca</name>
    <dbReference type="NCBI Taxonomy" id="152965"/>
    <lineage>
        <taxon>Eukaryota</taxon>
        <taxon>Fungi</taxon>
        <taxon>Dikarya</taxon>
        <taxon>Basidiomycota</taxon>
        <taxon>Agaricomycotina</taxon>
        <taxon>Agaricomycetes</taxon>
        <taxon>Russulales</taxon>
        <taxon>Russulaceae</taxon>
        <taxon>Russula</taxon>
    </lineage>
</organism>
<dbReference type="Proteomes" id="UP000759537">
    <property type="component" value="Unassembled WGS sequence"/>
</dbReference>